<proteinExistence type="predicted"/>
<dbReference type="InterPro" id="IPR001878">
    <property type="entry name" value="Znf_CCHC"/>
</dbReference>
<sequence>MIMLTGLPLEEYDGVSRNMEDNERVNTVEVKRKLLTEESRRVRISSSKKEDEVQANFVSGHQYYTRGMEDEELNQEKTHQCFKCGKQGHDVKYCRNRAKCHNCGRLGHIMRDCRLSRRIIHHQQWSSESVSASASKVKASEVVDKRFQVNVEKLHGREIKPDNGLEFMNKDFQEQLQKSGFIHQSQVCPRDLGIEVVVTAVYVRNRVASAALAFQIPFELRWNRALDEEEVRKIKVFGCRAFAVRENAGKLDARAEECSVDTVGTKKIDVLELELGNEQGIEELVVKNFSNNDLLVEADKQSGSVEPVIVESELRRSCRKEKQEVIITKSELSAELNIGDLGSATNVSSIHIEQSVDSITLCQSRFIHKILEDFSMQMCKPCQTILPSGFVDATDNESEFDCTIYRQAVGSLLYLANNTRPDIMFAVSHVSQRCQKPTVRDWKEVKHTIRYLNGSKDLKLCFKRSDGVLKVCYDADWGKNMERKKSITGKWECCIQGCGLYARTNLLVDYVVDLCPVDYCSR</sequence>
<comment type="caution">
    <text evidence="3">The sequence shown here is derived from an EMBL/GenBank/DDBJ whole genome shotgun (WGS) entry which is preliminary data.</text>
</comment>
<dbReference type="SUPFAM" id="SSF57756">
    <property type="entry name" value="Retrovirus zinc finger-like domains"/>
    <property type="match status" value="1"/>
</dbReference>
<evidence type="ECO:0000256" key="1">
    <source>
        <dbReference type="PROSITE-ProRule" id="PRU00047"/>
    </source>
</evidence>
<keyword evidence="1" id="KW-0479">Metal-binding</keyword>
<feature type="domain" description="CCHC-type" evidence="2">
    <location>
        <begin position="99"/>
        <end position="114"/>
    </location>
</feature>
<protein>
    <recommendedName>
        <fullName evidence="2">CCHC-type domain-containing protein</fullName>
    </recommendedName>
</protein>
<accession>A0ABQ9GGR7</accession>
<dbReference type="Pfam" id="PF00098">
    <property type="entry name" value="zf-CCHC"/>
    <property type="match status" value="1"/>
</dbReference>
<keyword evidence="1" id="KW-0863">Zinc-finger</keyword>
<name>A0ABQ9GGR7_9NEOP</name>
<organism evidence="3 4">
    <name type="scientific">Dryococelus australis</name>
    <dbReference type="NCBI Taxonomy" id="614101"/>
    <lineage>
        <taxon>Eukaryota</taxon>
        <taxon>Metazoa</taxon>
        <taxon>Ecdysozoa</taxon>
        <taxon>Arthropoda</taxon>
        <taxon>Hexapoda</taxon>
        <taxon>Insecta</taxon>
        <taxon>Pterygota</taxon>
        <taxon>Neoptera</taxon>
        <taxon>Polyneoptera</taxon>
        <taxon>Phasmatodea</taxon>
        <taxon>Verophasmatodea</taxon>
        <taxon>Anareolatae</taxon>
        <taxon>Phasmatidae</taxon>
        <taxon>Eurycanthinae</taxon>
        <taxon>Dryococelus</taxon>
    </lineage>
</organism>
<keyword evidence="1" id="KW-0862">Zinc</keyword>
<gene>
    <name evidence="3" type="ORF">PR048_027514</name>
</gene>
<evidence type="ECO:0000313" key="4">
    <source>
        <dbReference type="Proteomes" id="UP001159363"/>
    </source>
</evidence>
<dbReference type="PANTHER" id="PTHR11439:SF467">
    <property type="entry name" value="INTEGRASE CATALYTIC DOMAIN-CONTAINING PROTEIN"/>
    <property type="match status" value="1"/>
</dbReference>
<keyword evidence="4" id="KW-1185">Reference proteome</keyword>
<dbReference type="EMBL" id="JARBHB010000012">
    <property type="protein sequence ID" value="KAJ8871208.1"/>
    <property type="molecule type" value="Genomic_DNA"/>
</dbReference>
<dbReference type="InterPro" id="IPR036875">
    <property type="entry name" value="Znf_CCHC_sf"/>
</dbReference>
<feature type="domain" description="CCHC-type" evidence="2">
    <location>
        <begin position="81"/>
        <end position="96"/>
    </location>
</feature>
<reference evidence="3 4" key="1">
    <citation type="submission" date="2023-02" db="EMBL/GenBank/DDBJ databases">
        <title>LHISI_Scaffold_Assembly.</title>
        <authorList>
            <person name="Stuart O.P."/>
            <person name="Cleave R."/>
            <person name="Magrath M.J.L."/>
            <person name="Mikheyev A.S."/>
        </authorList>
    </citation>
    <scope>NUCLEOTIDE SEQUENCE [LARGE SCALE GENOMIC DNA]</scope>
    <source>
        <strain evidence="3">Daus_M_001</strain>
        <tissue evidence="3">Leg muscle</tissue>
    </source>
</reference>
<dbReference type="Gene3D" id="4.10.60.10">
    <property type="entry name" value="Zinc finger, CCHC-type"/>
    <property type="match status" value="1"/>
</dbReference>
<evidence type="ECO:0000259" key="2">
    <source>
        <dbReference type="PROSITE" id="PS50158"/>
    </source>
</evidence>
<dbReference type="PANTHER" id="PTHR11439">
    <property type="entry name" value="GAG-POL-RELATED RETROTRANSPOSON"/>
    <property type="match status" value="1"/>
</dbReference>
<dbReference type="Proteomes" id="UP001159363">
    <property type="component" value="Chromosome 11"/>
</dbReference>
<dbReference type="PROSITE" id="PS50158">
    <property type="entry name" value="ZF_CCHC"/>
    <property type="match status" value="2"/>
</dbReference>
<dbReference type="SMART" id="SM00343">
    <property type="entry name" value="ZnF_C2HC"/>
    <property type="match status" value="2"/>
</dbReference>
<evidence type="ECO:0000313" key="3">
    <source>
        <dbReference type="EMBL" id="KAJ8871208.1"/>
    </source>
</evidence>